<dbReference type="EMBL" id="UINC01008859">
    <property type="protein sequence ID" value="SVA39811.1"/>
    <property type="molecule type" value="Genomic_DNA"/>
</dbReference>
<name>A0A381VIH9_9ZZZZ</name>
<feature type="transmembrane region" description="Helical" evidence="1">
    <location>
        <begin position="6"/>
        <end position="30"/>
    </location>
</feature>
<evidence type="ECO:0000313" key="2">
    <source>
        <dbReference type="EMBL" id="SVA39811.1"/>
    </source>
</evidence>
<sequence length="34" mass="3566">MNTRLIVAGVALAVIVIAAFLMGSPMFGGFDLNR</sequence>
<keyword evidence="1" id="KW-1133">Transmembrane helix</keyword>
<keyword evidence="1" id="KW-0812">Transmembrane</keyword>
<evidence type="ECO:0000256" key="1">
    <source>
        <dbReference type="SAM" id="Phobius"/>
    </source>
</evidence>
<dbReference type="AlphaFoldDB" id="A0A381VIH9"/>
<accession>A0A381VIH9</accession>
<keyword evidence="1" id="KW-0472">Membrane</keyword>
<reference evidence="2" key="1">
    <citation type="submission" date="2018-05" db="EMBL/GenBank/DDBJ databases">
        <authorList>
            <person name="Lanie J.A."/>
            <person name="Ng W.-L."/>
            <person name="Kazmierczak K.M."/>
            <person name="Andrzejewski T.M."/>
            <person name="Davidsen T.M."/>
            <person name="Wayne K.J."/>
            <person name="Tettelin H."/>
            <person name="Glass J.I."/>
            <person name="Rusch D."/>
            <person name="Podicherti R."/>
            <person name="Tsui H.-C.T."/>
            <person name="Winkler M.E."/>
        </authorList>
    </citation>
    <scope>NUCLEOTIDE SEQUENCE</scope>
</reference>
<organism evidence="2">
    <name type="scientific">marine metagenome</name>
    <dbReference type="NCBI Taxonomy" id="408172"/>
    <lineage>
        <taxon>unclassified sequences</taxon>
        <taxon>metagenomes</taxon>
        <taxon>ecological metagenomes</taxon>
    </lineage>
</organism>
<gene>
    <name evidence="2" type="ORF">METZ01_LOCUS92665</name>
</gene>
<protein>
    <submittedName>
        <fullName evidence="2">Uncharacterized protein</fullName>
    </submittedName>
</protein>
<proteinExistence type="predicted"/>